<dbReference type="Pfam" id="PF09580">
    <property type="entry name" value="Spore_YhcN_YlaJ"/>
    <property type="match status" value="1"/>
</dbReference>
<accession>A0A942Z4Z1</accession>
<protein>
    <submittedName>
        <fullName evidence="3">YhcN/YlaJ family sporulation lipoprotein</fullName>
    </submittedName>
</protein>
<evidence type="ECO:0000256" key="2">
    <source>
        <dbReference type="SAM" id="SignalP"/>
    </source>
</evidence>
<proteinExistence type="predicted"/>
<dbReference type="EMBL" id="JAGYPN010000002">
    <property type="protein sequence ID" value="MBS4222900.1"/>
    <property type="molecule type" value="Genomic_DNA"/>
</dbReference>
<dbReference type="InterPro" id="IPR019076">
    <property type="entry name" value="Spore_lipoprot_YhcN/YlaJ-like"/>
</dbReference>
<evidence type="ECO:0000313" key="4">
    <source>
        <dbReference type="Proteomes" id="UP000676456"/>
    </source>
</evidence>
<comment type="caution">
    <text evidence="3">The sequence shown here is derived from an EMBL/GenBank/DDBJ whole genome shotgun (WGS) entry which is preliminary data.</text>
</comment>
<dbReference type="RefSeq" id="WP_213097959.1">
    <property type="nucleotide sequence ID" value="NZ_JAGYPN010000002.1"/>
</dbReference>
<feature type="compositionally biased region" description="Basic and acidic residues" evidence="1">
    <location>
        <begin position="212"/>
        <end position="227"/>
    </location>
</feature>
<keyword evidence="4" id="KW-1185">Reference proteome</keyword>
<feature type="chain" id="PRO_5039016325" evidence="2">
    <location>
        <begin position="18"/>
        <end position="227"/>
    </location>
</feature>
<name>A0A942Z4Z1_9BACI</name>
<dbReference type="AlphaFoldDB" id="A0A942Z4Z1"/>
<evidence type="ECO:0000313" key="3">
    <source>
        <dbReference type="EMBL" id="MBS4222900.1"/>
    </source>
</evidence>
<reference evidence="3 4" key="1">
    <citation type="submission" date="2021-05" db="EMBL/GenBank/DDBJ databases">
        <title>Novel Bacillus species.</title>
        <authorList>
            <person name="Liu G."/>
        </authorList>
    </citation>
    <scope>NUCLEOTIDE SEQUENCE [LARGE SCALE GENOMIC DNA]</scope>
    <source>
        <strain evidence="3 4">FJAT-49682</strain>
    </source>
</reference>
<organism evidence="3 4">
    <name type="scientific">Lederbergia citrea</name>
    <dbReference type="NCBI Taxonomy" id="2833581"/>
    <lineage>
        <taxon>Bacteria</taxon>
        <taxon>Bacillati</taxon>
        <taxon>Bacillota</taxon>
        <taxon>Bacilli</taxon>
        <taxon>Bacillales</taxon>
        <taxon>Bacillaceae</taxon>
        <taxon>Lederbergia</taxon>
    </lineage>
</organism>
<keyword evidence="2" id="KW-0732">Signal</keyword>
<gene>
    <name evidence="3" type="ORF">KHA91_09125</name>
</gene>
<dbReference type="PROSITE" id="PS51257">
    <property type="entry name" value="PROKAR_LIPOPROTEIN"/>
    <property type="match status" value="1"/>
</dbReference>
<sequence>MKHKWIVPIFISTLVLAACGANDRRVAENDHLYHKSGNSIDVAEHGDIYNDNRNQANNDLFGFVRQVKSPVPGETIDTKPIRINREQTANNISKMAVNLPNVQDASVLVTDQEVLVAYLINNTDEKVRFETADQVKKIAISAVPRWFHIYVTDDPALRQNVENIASMNARSTNKDKTVRDTVNLMLERSPQGRHLNKGENANGETIGGMNNDLERTNYREQLENTGR</sequence>
<dbReference type="Proteomes" id="UP000676456">
    <property type="component" value="Unassembled WGS sequence"/>
</dbReference>
<evidence type="ECO:0000256" key="1">
    <source>
        <dbReference type="SAM" id="MobiDB-lite"/>
    </source>
</evidence>
<keyword evidence="3" id="KW-0449">Lipoprotein</keyword>
<feature type="signal peptide" evidence="2">
    <location>
        <begin position="1"/>
        <end position="17"/>
    </location>
</feature>
<feature type="region of interest" description="Disordered" evidence="1">
    <location>
        <begin position="189"/>
        <end position="227"/>
    </location>
</feature>